<dbReference type="InterPro" id="IPR051654">
    <property type="entry name" value="Meroterpenoid_MTases"/>
</dbReference>
<evidence type="ECO:0000313" key="7">
    <source>
        <dbReference type="Proteomes" id="UP000016931"/>
    </source>
</evidence>
<accession>M3BVC1</accession>
<dbReference type="GO" id="GO:0016740">
    <property type="term" value="F:transferase activity"/>
    <property type="evidence" value="ECO:0007669"/>
    <property type="project" value="UniProtKB-KW"/>
</dbReference>
<dbReference type="SUPFAM" id="SSF53335">
    <property type="entry name" value="S-adenosyl-L-methionine-dependent methyltransferases"/>
    <property type="match status" value="1"/>
</dbReference>
<dbReference type="PANTHER" id="PTHR35897">
    <property type="entry name" value="METHYLTRANSFERASE AUSD"/>
    <property type="match status" value="1"/>
</dbReference>
<name>M3BVC1_SPHMS</name>
<keyword evidence="3" id="KW-0949">S-adenosyl-L-methionine</keyword>
<dbReference type="Pfam" id="PF13649">
    <property type="entry name" value="Methyltransf_25"/>
    <property type="match status" value="1"/>
</dbReference>
<reference evidence="6 7" key="1">
    <citation type="journal article" date="2012" name="PLoS Pathog.">
        <title>Diverse lifestyles and strategies of plant pathogenesis encoded in the genomes of eighteen Dothideomycetes fungi.</title>
        <authorList>
            <person name="Ohm R.A."/>
            <person name="Feau N."/>
            <person name="Henrissat B."/>
            <person name="Schoch C.L."/>
            <person name="Horwitz B.A."/>
            <person name="Barry K.W."/>
            <person name="Condon B.J."/>
            <person name="Copeland A.C."/>
            <person name="Dhillon B."/>
            <person name="Glaser F."/>
            <person name="Hesse C.N."/>
            <person name="Kosti I."/>
            <person name="LaButti K."/>
            <person name="Lindquist E.A."/>
            <person name="Lucas S."/>
            <person name="Salamov A.A."/>
            <person name="Bradshaw R.E."/>
            <person name="Ciuffetti L."/>
            <person name="Hamelin R.C."/>
            <person name="Kema G.H.J."/>
            <person name="Lawrence C."/>
            <person name="Scott J.A."/>
            <person name="Spatafora J.W."/>
            <person name="Turgeon B.G."/>
            <person name="de Wit P.J.G.M."/>
            <person name="Zhong S."/>
            <person name="Goodwin S.B."/>
            <person name="Grigoriev I.V."/>
        </authorList>
    </citation>
    <scope>NUCLEOTIDE SEQUENCE [LARGE SCALE GENOMIC DNA]</scope>
    <source>
        <strain evidence="6 7">SO2202</strain>
    </source>
</reference>
<dbReference type="OMA" id="IGEFWFL"/>
<dbReference type="EMBL" id="KB456266">
    <property type="protein sequence ID" value="EMF11279.1"/>
    <property type="molecule type" value="Genomic_DNA"/>
</dbReference>
<dbReference type="eggNOG" id="ENOG502S9MA">
    <property type="taxonomic scope" value="Eukaryota"/>
</dbReference>
<keyword evidence="2" id="KW-0808">Transferase</keyword>
<dbReference type="HOGENOM" id="CLU_051542_0_1_1"/>
<dbReference type="Proteomes" id="UP000016931">
    <property type="component" value="Unassembled WGS sequence"/>
</dbReference>
<dbReference type="Gene3D" id="3.40.50.150">
    <property type="entry name" value="Vaccinia Virus protein VP39"/>
    <property type="match status" value="1"/>
</dbReference>
<dbReference type="PANTHER" id="PTHR35897:SF1">
    <property type="entry name" value="METHYLTRANSFERASE AUSD"/>
    <property type="match status" value="1"/>
</dbReference>
<dbReference type="CDD" id="cd02440">
    <property type="entry name" value="AdoMet_MTases"/>
    <property type="match status" value="1"/>
</dbReference>
<protein>
    <recommendedName>
        <fullName evidence="5">Methyltransferase domain-containing protein</fullName>
    </recommendedName>
</protein>
<evidence type="ECO:0000313" key="6">
    <source>
        <dbReference type="EMBL" id="EMF11279.1"/>
    </source>
</evidence>
<organism evidence="6 7">
    <name type="scientific">Sphaerulina musiva (strain SO2202)</name>
    <name type="common">Poplar stem canker fungus</name>
    <name type="synonym">Septoria musiva</name>
    <dbReference type="NCBI Taxonomy" id="692275"/>
    <lineage>
        <taxon>Eukaryota</taxon>
        <taxon>Fungi</taxon>
        <taxon>Dikarya</taxon>
        <taxon>Ascomycota</taxon>
        <taxon>Pezizomycotina</taxon>
        <taxon>Dothideomycetes</taxon>
        <taxon>Dothideomycetidae</taxon>
        <taxon>Mycosphaerellales</taxon>
        <taxon>Mycosphaerellaceae</taxon>
        <taxon>Sphaerulina</taxon>
    </lineage>
</organism>
<evidence type="ECO:0000259" key="5">
    <source>
        <dbReference type="Pfam" id="PF13649"/>
    </source>
</evidence>
<comment type="pathway">
    <text evidence="1">Secondary metabolite biosynthesis.</text>
</comment>
<keyword evidence="7" id="KW-1185">Reference proteome</keyword>
<dbReference type="OrthoDB" id="2094832at2759"/>
<comment type="similarity">
    <text evidence="4">Belongs to the class I-like SAM-binding methyltransferase superfamily.</text>
</comment>
<evidence type="ECO:0000256" key="4">
    <source>
        <dbReference type="ARBA" id="ARBA00038314"/>
    </source>
</evidence>
<evidence type="ECO:0000256" key="3">
    <source>
        <dbReference type="ARBA" id="ARBA00022691"/>
    </source>
</evidence>
<evidence type="ECO:0000256" key="2">
    <source>
        <dbReference type="ARBA" id="ARBA00022679"/>
    </source>
</evidence>
<dbReference type="RefSeq" id="XP_016759400.1">
    <property type="nucleotide sequence ID" value="XM_016909026.1"/>
</dbReference>
<dbReference type="InterPro" id="IPR029063">
    <property type="entry name" value="SAM-dependent_MTases_sf"/>
</dbReference>
<dbReference type="InterPro" id="IPR041698">
    <property type="entry name" value="Methyltransf_25"/>
</dbReference>
<dbReference type="GeneID" id="27906163"/>
<sequence>MPNFFVEEDPFISDECKAIFTAYSGIPETELVPHIRQLRDRAWKTFNYPCIGRYSFLEFSIGDHEIYPKVLENLKHGATLLDLACCFGQDLRKLVHDGVPAMNLTGSELDADFIALGYDLFRDKEKLKATFKTGDFFAPETAGLEHGAYDYIHAASFFHLFPREKQIEAISKCVAMLKQKPGSTIFGRQTGTKTPEELDGTSNGGAYRHSEASFVRLVKEVATKLGVDVDVQCGVADEPWPVSNATEREQGFSTWTRLKYTITIRSVGA</sequence>
<evidence type="ECO:0000256" key="1">
    <source>
        <dbReference type="ARBA" id="ARBA00005179"/>
    </source>
</evidence>
<feature type="domain" description="Methyltransferase" evidence="5">
    <location>
        <begin position="81"/>
        <end position="179"/>
    </location>
</feature>
<gene>
    <name evidence="6" type="ORF">SEPMUDRAFT_47056</name>
</gene>
<dbReference type="STRING" id="692275.M3BVC1"/>
<dbReference type="AlphaFoldDB" id="M3BVC1"/>
<proteinExistence type="inferred from homology"/>